<feature type="compositionally biased region" description="Acidic residues" evidence="1">
    <location>
        <begin position="503"/>
        <end position="516"/>
    </location>
</feature>
<evidence type="ECO:0000313" key="3">
    <source>
        <dbReference type="Proteomes" id="UP000094112"/>
    </source>
</evidence>
<dbReference type="EMBL" id="KV454211">
    <property type="protein sequence ID" value="ODQ59465.1"/>
    <property type="molecule type" value="Genomic_DNA"/>
</dbReference>
<reference evidence="2 3" key="1">
    <citation type="journal article" date="2016" name="Proc. Natl. Acad. Sci. U.S.A.">
        <title>Comparative genomics of biotechnologically important yeasts.</title>
        <authorList>
            <person name="Riley R."/>
            <person name="Haridas S."/>
            <person name="Wolfe K.H."/>
            <person name="Lopes M.R."/>
            <person name="Hittinger C.T."/>
            <person name="Goeker M."/>
            <person name="Salamov A.A."/>
            <person name="Wisecaver J.H."/>
            <person name="Long T.M."/>
            <person name="Calvey C.H."/>
            <person name="Aerts A.L."/>
            <person name="Barry K.W."/>
            <person name="Choi C."/>
            <person name="Clum A."/>
            <person name="Coughlan A.Y."/>
            <person name="Deshpande S."/>
            <person name="Douglass A.P."/>
            <person name="Hanson S.J."/>
            <person name="Klenk H.-P."/>
            <person name="LaButti K.M."/>
            <person name="Lapidus A."/>
            <person name="Lindquist E.A."/>
            <person name="Lipzen A.M."/>
            <person name="Meier-Kolthoff J.P."/>
            <person name="Ohm R.A."/>
            <person name="Otillar R.P."/>
            <person name="Pangilinan J.L."/>
            <person name="Peng Y."/>
            <person name="Rokas A."/>
            <person name="Rosa C.A."/>
            <person name="Scheuner C."/>
            <person name="Sibirny A.A."/>
            <person name="Slot J.C."/>
            <person name="Stielow J.B."/>
            <person name="Sun H."/>
            <person name="Kurtzman C.P."/>
            <person name="Blackwell M."/>
            <person name="Grigoriev I.V."/>
            <person name="Jeffries T.W."/>
        </authorList>
    </citation>
    <scope>NUCLEOTIDE SEQUENCE [LARGE SCALE GENOMIC DNA]</scope>
    <source>
        <strain evidence="3">ATCC 58044 / CBS 1984 / NCYC 433 / NRRL Y-366-8</strain>
    </source>
</reference>
<dbReference type="STRING" id="683960.A0A1E3P230"/>
<evidence type="ECO:0000313" key="2">
    <source>
        <dbReference type="EMBL" id="ODQ59465.1"/>
    </source>
</evidence>
<feature type="compositionally biased region" description="Low complexity" evidence="1">
    <location>
        <begin position="282"/>
        <end position="299"/>
    </location>
</feature>
<proteinExistence type="predicted"/>
<feature type="region of interest" description="Disordered" evidence="1">
    <location>
        <begin position="501"/>
        <end position="530"/>
    </location>
</feature>
<gene>
    <name evidence="2" type="ORF">WICANDRAFT_85017</name>
</gene>
<feature type="compositionally biased region" description="Polar residues" evidence="1">
    <location>
        <begin position="300"/>
        <end position="339"/>
    </location>
</feature>
<feature type="compositionally biased region" description="Polar residues" evidence="1">
    <location>
        <begin position="452"/>
        <end position="463"/>
    </location>
</feature>
<name>A0A1E3P230_WICAA</name>
<dbReference type="RefSeq" id="XP_019038672.1">
    <property type="nucleotide sequence ID" value="XM_019185825.1"/>
</dbReference>
<feature type="compositionally biased region" description="Polar residues" evidence="1">
    <location>
        <begin position="1"/>
        <end position="24"/>
    </location>
</feature>
<dbReference type="AlphaFoldDB" id="A0A1E3P230"/>
<dbReference type="OrthoDB" id="3981301at2759"/>
<feature type="compositionally biased region" description="Low complexity" evidence="1">
    <location>
        <begin position="433"/>
        <end position="451"/>
    </location>
</feature>
<feature type="region of interest" description="Disordered" evidence="1">
    <location>
        <begin position="94"/>
        <end position="196"/>
    </location>
</feature>
<feature type="region of interest" description="Disordered" evidence="1">
    <location>
        <begin position="282"/>
        <end position="347"/>
    </location>
</feature>
<feature type="compositionally biased region" description="Low complexity" evidence="1">
    <location>
        <begin position="155"/>
        <end position="171"/>
    </location>
</feature>
<feature type="region of interest" description="Disordered" evidence="1">
    <location>
        <begin position="576"/>
        <end position="613"/>
    </location>
</feature>
<protein>
    <submittedName>
        <fullName evidence="2">Uncharacterized protein</fullName>
    </submittedName>
</protein>
<accession>A0A1E3P230</accession>
<sequence>MLSTVTATTTQDGQSKKYTQQQQPVPHRRGHAHKRSAAISGDFDAIGMDFFRAPPNANQKIVQSSTSLPKDSFLNQKQYHLPAINAPSFVITDVTEFSPPRSPPPKQQQQNHKSKQAENHSRELTASTPSPQKKHTRLNSWAHSFMKPKKNELKSSTTSSKVEYNSSSSNEATPDKTTQFTYNNNNGKNNNNNNNNPYHVPEALIDLDLASGILHDPNSKIPRKKMMHRRTESAPELEDFLKYKVFSNNNNNNNNSNGAQKNPAIFEEDEEDDMIDEDAISSASSTNNNIPSTNNKNDSTNSLSSYPSFKLQSPATVNNSVASTPTSIKTNATQQQQHQSTRRGGATAARYQSYYNNSLLLSNALKSSESLSQITNSSNHSNNLQNKTSISSFNSKFIMSSNSSTNSSMLNSPSRFKFESKVYDPPSQQEQCFATSNSPPSSSSSSTASFSKQQQPTITSPTKSSKKLYIHKKSNSLLSSINLKKYHKKNSSSSSNIIKNLESDNENQSDVDEDIGDSTITPFNFGEPGPELDLTTMTPKLVSSSNSFNYLQSPYKNNTNNDTHFNDNEFEVNHTSYKKNTIKSPKKEQNASSDNNSHHHHHGHKKFFNWLKK</sequence>
<feature type="compositionally biased region" description="Basic residues" evidence="1">
    <location>
        <begin position="26"/>
        <end position="36"/>
    </location>
</feature>
<dbReference type="GeneID" id="30203071"/>
<feature type="region of interest" description="Disordered" evidence="1">
    <location>
        <begin position="1"/>
        <end position="40"/>
    </location>
</feature>
<feature type="compositionally biased region" description="Basic residues" evidence="1">
    <location>
        <begin position="598"/>
        <end position="613"/>
    </location>
</feature>
<dbReference type="Proteomes" id="UP000094112">
    <property type="component" value="Unassembled WGS sequence"/>
</dbReference>
<feature type="compositionally biased region" description="Low complexity" evidence="1">
    <location>
        <begin position="183"/>
        <end position="196"/>
    </location>
</feature>
<keyword evidence="3" id="KW-1185">Reference proteome</keyword>
<evidence type="ECO:0000256" key="1">
    <source>
        <dbReference type="SAM" id="MobiDB-lite"/>
    </source>
</evidence>
<organism evidence="2 3">
    <name type="scientific">Wickerhamomyces anomalus (strain ATCC 58044 / CBS 1984 / NCYC 433 / NRRL Y-366-8)</name>
    <name type="common">Yeast</name>
    <name type="synonym">Hansenula anomala</name>
    <dbReference type="NCBI Taxonomy" id="683960"/>
    <lineage>
        <taxon>Eukaryota</taxon>
        <taxon>Fungi</taxon>
        <taxon>Dikarya</taxon>
        <taxon>Ascomycota</taxon>
        <taxon>Saccharomycotina</taxon>
        <taxon>Saccharomycetes</taxon>
        <taxon>Phaffomycetales</taxon>
        <taxon>Wickerhamomycetaceae</taxon>
        <taxon>Wickerhamomyces</taxon>
    </lineage>
</organism>
<feature type="region of interest" description="Disordered" evidence="1">
    <location>
        <begin position="419"/>
        <end position="466"/>
    </location>
</feature>